<dbReference type="SMART" id="SM00267">
    <property type="entry name" value="GGDEF"/>
    <property type="match status" value="1"/>
</dbReference>
<dbReference type="Pfam" id="PF00990">
    <property type="entry name" value="GGDEF"/>
    <property type="match status" value="1"/>
</dbReference>
<dbReference type="InterPro" id="IPR001633">
    <property type="entry name" value="EAL_dom"/>
</dbReference>
<dbReference type="GO" id="GO:0052621">
    <property type="term" value="F:diguanylate cyclase activity"/>
    <property type="evidence" value="ECO:0007669"/>
    <property type="project" value="UniProtKB-EC"/>
</dbReference>
<feature type="domain" description="EAL" evidence="1">
    <location>
        <begin position="442"/>
        <end position="697"/>
    </location>
</feature>
<dbReference type="InterPro" id="IPR043128">
    <property type="entry name" value="Rev_trsase/Diguanyl_cyclase"/>
</dbReference>
<dbReference type="SUPFAM" id="SSF141868">
    <property type="entry name" value="EAL domain-like"/>
    <property type="match status" value="1"/>
</dbReference>
<dbReference type="Gene3D" id="3.30.70.270">
    <property type="match status" value="1"/>
</dbReference>
<dbReference type="EMBL" id="LK933005">
    <property type="protein sequence ID" value="CDT22223.1"/>
    <property type="molecule type" value="Genomic_DNA"/>
</dbReference>
<keyword evidence="4" id="KW-0808">Transferase</keyword>
<evidence type="ECO:0000259" key="1">
    <source>
        <dbReference type="PROSITE" id="PS50883"/>
    </source>
</evidence>
<dbReference type="AlphaFoldDB" id="A0A069A8S5"/>
<dbReference type="Pfam" id="PF00563">
    <property type="entry name" value="EAL"/>
    <property type="match status" value="1"/>
</dbReference>
<accession>A0A069A8S5</accession>
<dbReference type="PANTHER" id="PTHR33121:SF70">
    <property type="entry name" value="SIGNALING PROTEIN YKOW"/>
    <property type="match status" value="1"/>
</dbReference>
<dbReference type="GO" id="GO:0071111">
    <property type="term" value="F:cyclic-guanylate-specific phosphodiesterase activity"/>
    <property type="evidence" value="ECO:0007669"/>
    <property type="project" value="InterPro"/>
</dbReference>
<dbReference type="InterPro" id="IPR035965">
    <property type="entry name" value="PAS-like_dom_sf"/>
</dbReference>
<reference evidence="4" key="1">
    <citation type="submission" date="2014-07" db="EMBL/GenBank/DDBJ databases">
        <authorList>
            <person name="Monot Marc"/>
        </authorList>
    </citation>
    <scope>NUCLEOTIDE SEQUENCE</scope>
    <source>
        <strain evidence="5">7032989</strain>
        <strain evidence="3">7032994</strain>
    </source>
</reference>
<dbReference type="NCBIfam" id="TIGR00254">
    <property type="entry name" value="GGDEF"/>
    <property type="match status" value="1"/>
</dbReference>
<dbReference type="RefSeq" id="WP_021371992.1">
    <property type="nucleotide sequence ID" value="NZ_BBYB01000069.1"/>
</dbReference>
<proteinExistence type="predicted"/>
<dbReference type="PANTHER" id="PTHR33121">
    <property type="entry name" value="CYCLIC DI-GMP PHOSPHODIESTERASE PDEF"/>
    <property type="match status" value="1"/>
</dbReference>
<dbReference type="InterPro" id="IPR000014">
    <property type="entry name" value="PAS"/>
</dbReference>
<dbReference type="GO" id="GO:0016301">
    <property type="term" value="F:kinase activity"/>
    <property type="evidence" value="ECO:0007669"/>
    <property type="project" value="UniProtKB-KW"/>
</dbReference>
<dbReference type="Gene3D" id="3.30.450.20">
    <property type="entry name" value="PAS domain"/>
    <property type="match status" value="1"/>
</dbReference>
<protein>
    <submittedName>
        <fullName evidence="3">Diguanylate cyclase domain protein</fullName>
    </submittedName>
    <submittedName>
        <fullName evidence="4">Putative diguanylate kinase signaling protein</fullName>
        <ecNumber evidence="4">2.7.7.65</ecNumber>
    </submittedName>
</protein>
<dbReference type="CDD" id="cd00130">
    <property type="entry name" value="PAS"/>
    <property type="match status" value="1"/>
</dbReference>
<dbReference type="CDD" id="cd01948">
    <property type="entry name" value="EAL"/>
    <property type="match status" value="1"/>
</dbReference>
<keyword evidence="4" id="KW-0418">Kinase</keyword>
<dbReference type="Gene3D" id="3.20.20.450">
    <property type="entry name" value="EAL domain"/>
    <property type="match status" value="1"/>
</dbReference>
<keyword evidence="4" id="KW-0548">Nucleotidyltransferase</keyword>
<dbReference type="SUPFAM" id="SSF55785">
    <property type="entry name" value="PYP-like sensor domain (PAS domain)"/>
    <property type="match status" value="1"/>
</dbReference>
<feature type="domain" description="GGDEF" evidence="2">
    <location>
        <begin position="301"/>
        <end position="433"/>
    </location>
</feature>
<dbReference type="Pfam" id="PF08447">
    <property type="entry name" value="PAS_3"/>
    <property type="match status" value="1"/>
</dbReference>
<sequence length="697" mass="81617">MNKHNFEVILNQLQINIYVTNIHTNEIIFMNKKMKEEYNILDPEGKVCWQVLYPEKNSTCSFCKVLELLKNDKKGVLIKWYEKCNKLNRVFENYDSLITWQDGTVVHMHQSIDIANSTSLNKPIKINEFHEISNNKEEKGVFNFSRDNFDYNSTLLYDALIRGTDEYIYICNMKTGVFRYSPSQVELFDLPGEIVENPLVYWKKIVHPEDWNRFYKSNTEIGKNQMDYHTVEFRAKNRSGEYIWLRCRGQLMRDEFGEPSIFAGIMTQLGKQNKIDSLTQLLNYHEFMSVFEDKISNPMIEKLCIVLLNIDDFKNVNEMYDRDFGDNIIKTLAQSIQSILPDNAELYKLDGDEMGILVDNVEENEILTLYNQIQNMIIHLQLWRKYGLNITISAGCVIYPKHGDTVKELYKCASYSLQYAKEHGKNRLVFFSQEILKNKMYSLEMMRDLKASINDDFRGFSLRFQPQVDTESHKIIGVEVLLRWTNDKCKAISPLEFIPILEENDMINIVGAWVLRMALRTFRKWIDYYPFFKVSVNVSAVQILEDTFIEDIVKIIDDENFPYQNLVLELTESHTVQNMSILQFKFKALQDLGIYIAMDDFGTGYSSLEVLKFSPIDIVKIDRVFVKDILKSKFDATFIHFIVAICHDVGIKVCLEGVETQEEYDLVKQIKPDYIQGYLFGKPQTATEIFDLLKLDN</sequence>
<dbReference type="EMBL" id="LK932512">
    <property type="protein sequence ID" value="CDS87037.1"/>
    <property type="molecule type" value="Genomic_DNA"/>
</dbReference>
<dbReference type="SMART" id="SM00052">
    <property type="entry name" value="EAL"/>
    <property type="match status" value="1"/>
</dbReference>
<evidence type="ECO:0000313" key="4">
    <source>
        <dbReference type="EMBL" id="CDS87037.1"/>
    </source>
</evidence>
<dbReference type="PATRIC" id="fig|1496.1373.peg.2080"/>
<dbReference type="EC" id="2.7.7.65" evidence="4"/>
<evidence type="ECO:0000313" key="3">
    <source>
        <dbReference type="EMBL" id="CDS86580.1"/>
    </source>
</evidence>
<dbReference type="InterPro" id="IPR050706">
    <property type="entry name" value="Cyclic-di-GMP_PDE-like"/>
</dbReference>
<dbReference type="CDD" id="cd01949">
    <property type="entry name" value="GGDEF"/>
    <property type="match status" value="1"/>
</dbReference>
<evidence type="ECO:0000259" key="2">
    <source>
        <dbReference type="PROSITE" id="PS50887"/>
    </source>
</evidence>
<dbReference type="SUPFAM" id="SSF55073">
    <property type="entry name" value="Nucleotide cyclase"/>
    <property type="match status" value="1"/>
</dbReference>
<evidence type="ECO:0000313" key="5">
    <source>
        <dbReference type="EMBL" id="CDT22223.1"/>
    </source>
</evidence>
<organism evidence="4">
    <name type="scientific">Clostridioides difficile</name>
    <name type="common">Peptoclostridium difficile</name>
    <dbReference type="NCBI Taxonomy" id="1496"/>
    <lineage>
        <taxon>Bacteria</taxon>
        <taxon>Bacillati</taxon>
        <taxon>Bacillota</taxon>
        <taxon>Clostridia</taxon>
        <taxon>Peptostreptococcales</taxon>
        <taxon>Peptostreptococcaceae</taxon>
        <taxon>Clostridioides</taxon>
    </lineage>
</organism>
<dbReference type="InterPro" id="IPR013655">
    <property type="entry name" value="PAS_fold_3"/>
</dbReference>
<dbReference type="InterPro" id="IPR035919">
    <property type="entry name" value="EAL_sf"/>
</dbReference>
<name>A0A069A8S5_CLODI</name>
<dbReference type="PROSITE" id="PS50887">
    <property type="entry name" value="GGDEF"/>
    <property type="match status" value="1"/>
</dbReference>
<gene>
    <name evidence="5" type="ORF">BN1095_340279</name>
    <name evidence="4" type="ORF">BN1096_590043</name>
    <name evidence="3" type="ORF">BN1097_570041</name>
</gene>
<dbReference type="InterPro" id="IPR000160">
    <property type="entry name" value="GGDEF_dom"/>
</dbReference>
<dbReference type="InterPro" id="IPR029787">
    <property type="entry name" value="Nucleotide_cyclase"/>
</dbReference>
<dbReference type="PROSITE" id="PS50883">
    <property type="entry name" value="EAL"/>
    <property type="match status" value="1"/>
</dbReference>
<dbReference type="EMBL" id="LK932395">
    <property type="protein sequence ID" value="CDS86580.1"/>
    <property type="molecule type" value="Genomic_DNA"/>
</dbReference>